<reference evidence="1" key="1">
    <citation type="submission" date="2014-12" db="EMBL/GenBank/DDBJ databases">
        <title>Insight into the proteome of Arion vulgaris.</title>
        <authorList>
            <person name="Aradska J."/>
            <person name="Bulat T."/>
            <person name="Smidak R."/>
            <person name="Sarate P."/>
            <person name="Gangsoo J."/>
            <person name="Sialana F."/>
            <person name="Bilban M."/>
            <person name="Lubec G."/>
        </authorList>
    </citation>
    <scope>NUCLEOTIDE SEQUENCE</scope>
    <source>
        <tissue evidence="1">Skin</tissue>
    </source>
</reference>
<accession>A0A0B6Z9M8</accession>
<gene>
    <name evidence="1" type="primary">ORF54358</name>
</gene>
<dbReference type="AlphaFoldDB" id="A0A0B6Z9M8"/>
<proteinExistence type="predicted"/>
<evidence type="ECO:0000313" key="1">
    <source>
        <dbReference type="EMBL" id="CEK65233.1"/>
    </source>
</evidence>
<sequence>MKKINKSVLFSNNEIVHKCLNANMTFNVYIKWQVTDEALDGKLETDCTNDEK</sequence>
<dbReference type="EMBL" id="HACG01018368">
    <property type="protein sequence ID" value="CEK65233.1"/>
    <property type="molecule type" value="Transcribed_RNA"/>
</dbReference>
<name>A0A0B6Z9M8_9EUPU</name>
<organism evidence="1">
    <name type="scientific">Arion vulgaris</name>
    <dbReference type="NCBI Taxonomy" id="1028688"/>
    <lineage>
        <taxon>Eukaryota</taxon>
        <taxon>Metazoa</taxon>
        <taxon>Spiralia</taxon>
        <taxon>Lophotrochozoa</taxon>
        <taxon>Mollusca</taxon>
        <taxon>Gastropoda</taxon>
        <taxon>Heterobranchia</taxon>
        <taxon>Euthyneura</taxon>
        <taxon>Panpulmonata</taxon>
        <taxon>Eupulmonata</taxon>
        <taxon>Stylommatophora</taxon>
        <taxon>Helicina</taxon>
        <taxon>Arionoidea</taxon>
        <taxon>Arionidae</taxon>
        <taxon>Arion</taxon>
    </lineage>
</organism>
<protein>
    <submittedName>
        <fullName evidence="1">Uncharacterized protein</fullName>
    </submittedName>
</protein>